<dbReference type="KEGG" id="kak:Kalk_13280"/>
<dbReference type="RefSeq" id="WP_101894715.1">
    <property type="nucleotide sequence ID" value="NZ_CP022684.1"/>
</dbReference>
<dbReference type="Proteomes" id="UP000235116">
    <property type="component" value="Chromosome"/>
</dbReference>
<accession>A0A2K9LM86</accession>
<dbReference type="AlphaFoldDB" id="A0A2K9LM86"/>
<gene>
    <name evidence="1" type="ORF">Kalk_13280</name>
</gene>
<name>A0A2K9LM86_9GAMM</name>
<keyword evidence="2" id="KW-1185">Reference proteome</keyword>
<evidence type="ECO:0000313" key="1">
    <source>
        <dbReference type="EMBL" id="AUM13337.1"/>
    </source>
</evidence>
<dbReference type="EMBL" id="CP022684">
    <property type="protein sequence ID" value="AUM13337.1"/>
    <property type="molecule type" value="Genomic_DNA"/>
</dbReference>
<organism evidence="1 2">
    <name type="scientific">Ketobacter alkanivorans</name>
    <dbReference type="NCBI Taxonomy" id="1917421"/>
    <lineage>
        <taxon>Bacteria</taxon>
        <taxon>Pseudomonadati</taxon>
        <taxon>Pseudomonadota</taxon>
        <taxon>Gammaproteobacteria</taxon>
        <taxon>Pseudomonadales</taxon>
        <taxon>Ketobacteraceae</taxon>
        <taxon>Ketobacter</taxon>
    </lineage>
</organism>
<protein>
    <submittedName>
        <fullName evidence="1">Uncharacterized protein</fullName>
    </submittedName>
</protein>
<reference evidence="2" key="1">
    <citation type="submission" date="2017-08" db="EMBL/GenBank/DDBJ databases">
        <title>Direct submision.</title>
        <authorList>
            <person name="Kim S.-J."/>
            <person name="Rhee S.-K."/>
        </authorList>
    </citation>
    <scope>NUCLEOTIDE SEQUENCE [LARGE SCALE GENOMIC DNA]</scope>
    <source>
        <strain evidence="2">GI5</strain>
    </source>
</reference>
<proteinExistence type="predicted"/>
<sequence length="205" mass="23220">MKPTTFANLIVNYGPELVEGFKSGAQNEIYAQVIIDRAIKTRWGVSTEHPDFGGTKIREIPYDAPHWRSLNSDFAAVHHRPPPPDPMHPFSLKNFVDKRTCYYIEIKAESGNKRGKFSSMSWKSALKSDMEKLKPMSDRLDYYRFAEQIHGSARPLNKRVFAVLISFHPLTTAKILANVAAEFPNASTQSAQIGHYHFCVVVQPV</sequence>
<evidence type="ECO:0000313" key="2">
    <source>
        <dbReference type="Proteomes" id="UP000235116"/>
    </source>
</evidence>